<dbReference type="SMART" id="SM00220">
    <property type="entry name" value="S_TKc"/>
    <property type="match status" value="1"/>
</dbReference>
<sequence length="608" mass="68624">MVPLAPAKILVSVPLDADLSNELLSWAIEVAARPNDTVVALHILAGKESSKKLQSSTHSKNRLRQAKAFVISMLGEFADICQSKQVYLEARVNSYSSIGRGLIDEAESIGASFLIVGGWRNPNQSQRSSLGIMKYCYKHAPEDCSVIVVGKSRQLQHHVDSEFSASEVSSQSSSSWSNKDAPINNATAQLQKFIVSEIKAEQSLRKKNIRSLNRSTNGKHSPRTVLDGPEGGTYGVEEDYITLEGSSITESPRLSKDQGRSNIWKHLSPIRRFFPFLRFSFDGRVRERNESFSDKETGKPHWRCFSFEEISTATNDFHQDNIVGRGGYAEVYRGDLYDGRTIAVKRLAKDNTDENKQKEFLMELGVLAHVCHPNTAHLIGCCFENGLHLIFEFSPNGNLSSALHGKTSKLLEWSVRYKIILGIAKGLHYLHKCCKRRIIHRDIKASNVLLGPDFEPQITDFGLSKWLPKQWTHHSVIPIEGTFGYLAPEYFMHGIVDEKTDVYAFGAKPLIESENIVKLADPTLEDKYDVDQMRRVVLISSYCIRQSSLWRPSMNEVLQLLNNSHDSDIEQSWRMPEFMVDEMDDYAVDFNGSPSDFCRAFRMPFGFA</sequence>
<feature type="domain" description="Protein kinase" evidence="11">
    <location>
        <begin position="317"/>
        <end position="587"/>
    </location>
</feature>
<evidence type="ECO:0000256" key="9">
    <source>
        <dbReference type="PROSITE-ProRule" id="PRU10141"/>
    </source>
</evidence>
<keyword evidence="13" id="KW-1185">Reference proteome</keyword>
<dbReference type="InterPro" id="IPR046958">
    <property type="entry name" value="RBK1/2/STUNTED"/>
</dbReference>
<evidence type="ECO:0000256" key="3">
    <source>
        <dbReference type="ARBA" id="ARBA00022679"/>
    </source>
</evidence>
<evidence type="ECO:0000256" key="2">
    <source>
        <dbReference type="ARBA" id="ARBA00022527"/>
    </source>
</evidence>
<dbReference type="FunFam" id="1.10.510.10:FF:001023">
    <property type="entry name" value="Os07g0541700 protein"/>
    <property type="match status" value="1"/>
</dbReference>
<feature type="compositionally biased region" description="Low complexity" evidence="10">
    <location>
        <begin position="162"/>
        <end position="177"/>
    </location>
</feature>
<dbReference type="SUPFAM" id="SSF56112">
    <property type="entry name" value="Protein kinase-like (PK-like)"/>
    <property type="match status" value="1"/>
</dbReference>
<dbReference type="InterPro" id="IPR008271">
    <property type="entry name" value="Ser/Thr_kinase_AS"/>
</dbReference>
<dbReference type="GO" id="GO:0004674">
    <property type="term" value="F:protein serine/threonine kinase activity"/>
    <property type="evidence" value="ECO:0007669"/>
    <property type="project" value="UniProtKB-KW"/>
</dbReference>
<comment type="catalytic activity">
    <reaction evidence="8">
        <text>L-seryl-[protein] + ATP = O-phospho-L-seryl-[protein] + ADP + H(+)</text>
        <dbReference type="Rhea" id="RHEA:17989"/>
        <dbReference type="Rhea" id="RHEA-COMP:9863"/>
        <dbReference type="Rhea" id="RHEA-COMP:11604"/>
        <dbReference type="ChEBI" id="CHEBI:15378"/>
        <dbReference type="ChEBI" id="CHEBI:29999"/>
        <dbReference type="ChEBI" id="CHEBI:30616"/>
        <dbReference type="ChEBI" id="CHEBI:83421"/>
        <dbReference type="ChEBI" id="CHEBI:456216"/>
        <dbReference type="EC" id="2.7.11.1"/>
    </reaction>
</comment>
<evidence type="ECO:0000256" key="7">
    <source>
        <dbReference type="ARBA" id="ARBA00047899"/>
    </source>
</evidence>
<feature type="region of interest" description="Disordered" evidence="10">
    <location>
        <begin position="161"/>
        <end position="180"/>
    </location>
</feature>
<dbReference type="Gene3D" id="3.40.50.620">
    <property type="entry name" value="HUPs"/>
    <property type="match status" value="1"/>
</dbReference>
<feature type="compositionally biased region" description="Polar residues" evidence="10">
    <location>
        <begin position="210"/>
        <end position="219"/>
    </location>
</feature>
<evidence type="ECO:0000256" key="1">
    <source>
        <dbReference type="ARBA" id="ARBA00012513"/>
    </source>
</evidence>
<dbReference type="InterPro" id="IPR011009">
    <property type="entry name" value="Kinase-like_dom_sf"/>
</dbReference>
<protein>
    <recommendedName>
        <fullName evidence="1">non-specific serine/threonine protein kinase</fullName>
        <ecNumber evidence="1">2.7.11.1</ecNumber>
    </recommendedName>
</protein>
<dbReference type="InterPro" id="IPR017441">
    <property type="entry name" value="Protein_kinase_ATP_BS"/>
</dbReference>
<dbReference type="PROSITE" id="PS00107">
    <property type="entry name" value="PROTEIN_KINASE_ATP"/>
    <property type="match status" value="1"/>
</dbReference>
<gene>
    <name evidence="12" type="ORF">AQUCO_06800007v1</name>
</gene>
<proteinExistence type="predicted"/>
<evidence type="ECO:0000256" key="6">
    <source>
        <dbReference type="ARBA" id="ARBA00022840"/>
    </source>
</evidence>
<dbReference type="Gene3D" id="1.10.510.10">
    <property type="entry name" value="Transferase(Phosphotransferase) domain 1"/>
    <property type="match status" value="1"/>
</dbReference>
<evidence type="ECO:0000256" key="5">
    <source>
        <dbReference type="ARBA" id="ARBA00022777"/>
    </source>
</evidence>
<reference evidence="12 13" key="1">
    <citation type="submission" date="2017-09" db="EMBL/GenBank/DDBJ databases">
        <title>WGS assembly of Aquilegia coerulea Goldsmith.</title>
        <authorList>
            <person name="Hodges S."/>
            <person name="Kramer E."/>
            <person name="Nordborg M."/>
            <person name="Tomkins J."/>
            <person name="Borevitz J."/>
            <person name="Derieg N."/>
            <person name="Yan J."/>
            <person name="Mihaltcheva S."/>
            <person name="Hayes R.D."/>
            <person name="Rokhsar D."/>
        </authorList>
    </citation>
    <scope>NUCLEOTIDE SEQUENCE [LARGE SCALE GENOMIC DNA]</scope>
    <source>
        <strain evidence="13">cv. Goldsmith</strain>
    </source>
</reference>
<dbReference type="SUPFAM" id="SSF52402">
    <property type="entry name" value="Adenine nucleotide alpha hydrolases-like"/>
    <property type="match status" value="1"/>
</dbReference>
<evidence type="ECO:0000259" key="11">
    <source>
        <dbReference type="PROSITE" id="PS50011"/>
    </source>
</evidence>
<keyword evidence="5" id="KW-0418">Kinase</keyword>
<dbReference type="OrthoDB" id="4062651at2759"/>
<feature type="region of interest" description="Disordered" evidence="10">
    <location>
        <begin position="208"/>
        <end position="232"/>
    </location>
</feature>
<evidence type="ECO:0000256" key="10">
    <source>
        <dbReference type="SAM" id="MobiDB-lite"/>
    </source>
</evidence>
<dbReference type="FunFam" id="3.30.200.20:FF:000325">
    <property type="entry name" value="Putative receptor-like serine/threonine-protein kinase"/>
    <property type="match status" value="1"/>
</dbReference>
<evidence type="ECO:0000313" key="12">
    <source>
        <dbReference type="EMBL" id="PIA28554.1"/>
    </source>
</evidence>
<organism evidence="12 13">
    <name type="scientific">Aquilegia coerulea</name>
    <name type="common">Rocky mountain columbine</name>
    <dbReference type="NCBI Taxonomy" id="218851"/>
    <lineage>
        <taxon>Eukaryota</taxon>
        <taxon>Viridiplantae</taxon>
        <taxon>Streptophyta</taxon>
        <taxon>Embryophyta</taxon>
        <taxon>Tracheophyta</taxon>
        <taxon>Spermatophyta</taxon>
        <taxon>Magnoliopsida</taxon>
        <taxon>Ranunculales</taxon>
        <taxon>Ranunculaceae</taxon>
        <taxon>Thalictroideae</taxon>
        <taxon>Aquilegia</taxon>
    </lineage>
</organism>
<dbReference type="FunCoup" id="A0A2G5CBB8">
    <property type="interactions" value="329"/>
</dbReference>
<name>A0A2G5CBB8_AQUCA</name>
<dbReference type="PROSITE" id="PS50011">
    <property type="entry name" value="PROTEIN_KINASE_DOM"/>
    <property type="match status" value="1"/>
</dbReference>
<dbReference type="PANTHER" id="PTHR47987">
    <property type="entry name" value="OS08G0249100 PROTEIN"/>
    <property type="match status" value="1"/>
</dbReference>
<dbReference type="EMBL" id="KZ305085">
    <property type="protein sequence ID" value="PIA28554.1"/>
    <property type="molecule type" value="Genomic_DNA"/>
</dbReference>
<dbReference type="EC" id="2.7.11.1" evidence="1"/>
<accession>A0A2G5CBB8</accession>
<dbReference type="Gene3D" id="3.30.200.20">
    <property type="entry name" value="Phosphorylase Kinase, domain 1"/>
    <property type="match status" value="1"/>
</dbReference>
<dbReference type="PROSITE" id="PS00108">
    <property type="entry name" value="PROTEIN_KINASE_ST"/>
    <property type="match status" value="1"/>
</dbReference>
<evidence type="ECO:0000256" key="8">
    <source>
        <dbReference type="ARBA" id="ARBA00048679"/>
    </source>
</evidence>
<dbReference type="AlphaFoldDB" id="A0A2G5CBB8"/>
<dbReference type="Pfam" id="PF00069">
    <property type="entry name" value="Pkinase"/>
    <property type="match status" value="1"/>
</dbReference>
<dbReference type="InterPro" id="IPR000719">
    <property type="entry name" value="Prot_kinase_dom"/>
</dbReference>
<dbReference type="GO" id="GO:0005524">
    <property type="term" value="F:ATP binding"/>
    <property type="evidence" value="ECO:0007669"/>
    <property type="project" value="UniProtKB-UniRule"/>
</dbReference>
<keyword evidence="2" id="KW-0723">Serine/threonine-protein kinase</keyword>
<feature type="binding site" evidence="9">
    <location>
        <position position="345"/>
    </location>
    <ligand>
        <name>ATP</name>
        <dbReference type="ChEBI" id="CHEBI:30616"/>
    </ligand>
</feature>
<dbReference type="STRING" id="218851.A0A2G5CBB8"/>
<comment type="catalytic activity">
    <reaction evidence="7">
        <text>L-threonyl-[protein] + ATP = O-phospho-L-threonyl-[protein] + ADP + H(+)</text>
        <dbReference type="Rhea" id="RHEA:46608"/>
        <dbReference type="Rhea" id="RHEA-COMP:11060"/>
        <dbReference type="Rhea" id="RHEA-COMP:11605"/>
        <dbReference type="ChEBI" id="CHEBI:15378"/>
        <dbReference type="ChEBI" id="CHEBI:30013"/>
        <dbReference type="ChEBI" id="CHEBI:30616"/>
        <dbReference type="ChEBI" id="CHEBI:61977"/>
        <dbReference type="ChEBI" id="CHEBI:456216"/>
        <dbReference type="EC" id="2.7.11.1"/>
    </reaction>
</comment>
<keyword evidence="4 9" id="KW-0547">Nucleotide-binding</keyword>
<keyword evidence="3" id="KW-0808">Transferase</keyword>
<evidence type="ECO:0000313" key="13">
    <source>
        <dbReference type="Proteomes" id="UP000230069"/>
    </source>
</evidence>
<dbReference type="Proteomes" id="UP000230069">
    <property type="component" value="Unassembled WGS sequence"/>
</dbReference>
<dbReference type="CDD" id="cd00293">
    <property type="entry name" value="USP-like"/>
    <property type="match status" value="1"/>
</dbReference>
<dbReference type="PANTHER" id="PTHR47987:SF3">
    <property type="entry name" value="OS08G0249100 PROTEIN"/>
    <property type="match status" value="1"/>
</dbReference>
<keyword evidence="6 9" id="KW-0067">ATP-binding</keyword>
<evidence type="ECO:0000256" key="4">
    <source>
        <dbReference type="ARBA" id="ARBA00022741"/>
    </source>
</evidence>
<dbReference type="InterPro" id="IPR014729">
    <property type="entry name" value="Rossmann-like_a/b/a_fold"/>
</dbReference>
<dbReference type="InParanoid" id="A0A2G5CBB8"/>